<keyword evidence="3" id="KW-1185">Reference proteome</keyword>
<accession>A0A120MKJ7</accession>
<reference evidence="4" key="3">
    <citation type="submission" date="2016-11" db="EMBL/GenBank/DDBJ databases">
        <authorList>
            <person name="Jaros S."/>
            <person name="Januszkiewicz K."/>
            <person name="Wedrychowicz H."/>
        </authorList>
    </citation>
    <scope>NUCLEOTIDE SEQUENCE [LARGE SCALE GENOMIC DNA]</scope>
    <source>
        <strain evidence="4">DSM 1682</strain>
    </source>
</reference>
<sequence length="405" mass="46805">MDFRLHFEKDNTMKPTKKVILYYKVSAKGVTILGIKGRASQLHIPETIDDMPVVAIEDFAFSIETEQPQLEEENLGEIFLCLSADKRTAVPKEDDGDAILRIILPDTIRRIGAYAFSGCNALGSIVLPEGLEEIAPYTFSGCSALEALTLPQSIQKIGSYAFFDCHSLKALTIPDKVTAIERYAFYNCRSLYKINIPKNTEHLETGLFLNCDSLYDIYFGQCKHISDLIAVLNHELLLTIDFPDARAKLLIPDFQYEYIEDTPARQFHQVNYGTGHLFRQCIRNSDIDFRRYDELFYLTRREDAAVLVLLLAVYRLSYPYRLVAERRETYLSYVREHLLFAADYYIQNNDLEVLRQFAQWGLYTNEALPKMIEMAQKKGKTEILSFLMDYQHKKRNPIKKKSFDL</sequence>
<dbReference type="InterPro" id="IPR032675">
    <property type="entry name" value="LRR_dom_sf"/>
</dbReference>
<dbReference type="Gene3D" id="3.80.10.10">
    <property type="entry name" value="Ribonuclease Inhibitor"/>
    <property type="match status" value="1"/>
</dbReference>
<dbReference type="InterPro" id="IPR053139">
    <property type="entry name" value="Surface_bspA-like"/>
</dbReference>
<evidence type="ECO:0000313" key="1">
    <source>
        <dbReference type="EMBL" id="AMJ42483.1"/>
    </source>
</evidence>
<dbReference type="Pfam" id="PF13306">
    <property type="entry name" value="LRR_5"/>
    <property type="match status" value="1"/>
</dbReference>
<dbReference type="SUPFAM" id="SSF52058">
    <property type="entry name" value="L domain-like"/>
    <property type="match status" value="1"/>
</dbReference>
<dbReference type="Proteomes" id="UP000068026">
    <property type="component" value="Chromosome"/>
</dbReference>
<reference evidence="3" key="2">
    <citation type="submission" date="2016-01" db="EMBL/GenBank/DDBJ databases">
        <authorList>
            <person name="Poehlein A."/>
            <person name="Schlien K."/>
            <person name="Gottschalk G."/>
            <person name="Buckel W."/>
            <person name="Daniel R."/>
        </authorList>
    </citation>
    <scope>NUCLEOTIDE SEQUENCE [LARGE SCALE GENOMIC DNA]</scope>
    <source>
        <strain evidence="3">X2</strain>
    </source>
</reference>
<dbReference type="OrthoDB" id="1824119at2"/>
<organism evidence="2 4">
    <name type="scientific">Anaerotignum propionicum DSM 1682</name>
    <dbReference type="NCBI Taxonomy" id="991789"/>
    <lineage>
        <taxon>Bacteria</taxon>
        <taxon>Bacillati</taxon>
        <taxon>Bacillota</taxon>
        <taxon>Clostridia</taxon>
        <taxon>Lachnospirales</taxon>
        <taxon>Anaerotignaceae</taxon>
        <taxon>Anaerotignum</taxon>
    </lineage>
</organism>
<protein>
    <submittedName>
        <fullName evidence="2">Leucine rich repeat-containing protein</fullName>
    </submittedName>
</protein>
<evidence type="ECO:0000313" key="3">
    <source>
        <dbReference type="Proteomes" id="UP000068026"/>
    </source>
</evidence>
<reference evidence="1 3" key="1">
    <citation type="journal article" date="2016" name="Genome Announc.">
        <title>Complete Genome Sequence of the Amino Acid-Fermenting Clostridium propionicum X2 (DSM 1682).</title>
        <authorList>
            <person name="Poehlein A."/>
            <person name="Schlien K."/>
            <person name="Chowdhury N.P."/>
            <person name="Gottschalk G."/>
            <person name="Buckel W."/>
            <person name="Daniel R."/>
        </authorList>
    </citation>
    <scope>NUCLEOTIDE SEQUENCE [LARGE SCALE GENOMIC DNA]</scope>
    <source>
        <strain evidence="1 3">X2</strain>
    </source>
</reference>
<dbReference type="EMBL" id="CP014223">
    <property type="protein sequence ID" value="AMJ42483.1"/>
    <property type="molecule type" value="Genomic_DNA"/>
</dbReference>
<dbReference type="PANTHER" id="PTHR45661:SF3">
    <property type="entry name" value="IG-LIKE DOMAIN-CONTAINING PROTEIN"/>
    <property type="match status" value="1"/>
</dbReference>
<name>A0A120MKJ7_ANAPI</name>
<dbReference type="RefSeq" id="WP_066053365.1">
    <property type="nucleotide sequence ID" value="NZ_CP014223.1"/>
</dbReference>
<evidence type="ECO:0000313" key="4">
    <source>
        <dbReference type="Proteomes" id="UP000184204"/>
    </source>
</evidence>
<dbReference type="EMBL" id="FQUA01000001">
    <property type="protein sequence ID" value="SHE33455.1"/>
    <property type="molecule type" value="Genomic_DNA"/>
</dbReference>
<evidence type="ECO:0000313" key="2">
    <source>
        <dbReference type="EMBL" id="SHE33455.1"/>
    </source>
</evidence>
<dbReference type="Proteomes" id="UP000184204">
    <property type="component" value="Unassembled WGS sequence"/>
</dbReference>
<dbReference type="InterPro" id="IPR026906">
    <property type="entry name" value="LRR_5"/>
</dbReference>
<dbReference type="KEGG" id="cpro:CPRO_29530"/>
<reference evidence="2" key="4">
    <citation type="submission" date="2016-11" db="EMBL/GenBank/DDBJ databases">
        <authorList>
            <person name="Varghese N."/>
            <person name="Submissions S."/>
        </authorList>
    </citation>
    <scope>NUCLEOTIDE SEQUENCE</scope>
    <source>
        <strain evidence="2">DSM 1682</strain>
    </source>
</reference>
<dbReference type="AlphaFoldDB" id="A0A120MKJ7"/>
<gene>
    <name evidence="1" type="ORF">CPRO_29530</name>
    <name evidence="2" type="ORF">SAMN02745151_00434</name>
</gene>
<proteinExistence type="predicted"/>
<dbReference type="PANTHER" id="PTHR45661">
    <property type="entry name" value="SURFACE ANTIGEN"/>
    <property type="match status" value="1"/>
</dbReference>